<proteinExistence type="predicted"/>
<organism evidence="2 3">
    <name type="scientific">Salmonella enterica I</name>
    <dbReference type="NCBI Taxonomy" id="59201"/>
    <lineage>
        <taxon>Bacteria</taxon>
        <taxon>Pseudomonadati</taxon>
        <taxon>Pseudomonadota</taxon>
        <taxon>Gammaproteobacteria</taxon>
        <taxon>Enterobacterales</taxon>
        <taxon>Enterobacteriaceae</taxon>
        <taxon>Salmonella</taxon>
    </lineage>
</organism>
<dbReference type="InterPro" id="IPR025202">
    <property type="entry name" value="PLD-like_dom"/>
</dbReference>
<evidence type="ECO:0000313" key="2">
    <source>
        <dbReference type="EMBL" id="PUF26067.1"/>
    </source>
</evidence>
<reference evidence="2 3" key="1">
    <citation type="submission" date="2018-04" db="EMBL/GenBank/DDBJ databases">
        <title>Whole genome sequencing of Salmonella enterica.</title>
        <authorList>
            <person name="Bell R."/>
        </authorList>
    </citation>
    <scope>NUCLEOTIDE SEQUENCE [LARGE SCALE GENOMIC DNA]</scope>
    <source>
        <strain evidence="2 3">CFSAN058609</strain>
    </source>
</reference>
<sequence>SVQAGFSPEGSAEQLVLKTIETAQHNIRLMGYSFTSPEVVRALISAKRRGVDM</sequence>
<dbReference type="AlphaFoldDB" id="A0A7Z1PZS1"/>
<name>A0A7Z1PZS1_SALET</name>
<dbReference type="EMBL" id="QARP01000063">
    <property type="protein sequence ID" value="PUF26067.1"/>
    <property type="molecule type" value="Genomic_DNA"/>
</dbReference>
<comment type="caution">
    <text evidence="2">The sequence shown here is derived from an EMBL/GenBank/DDBJ whole genome shotgun (WGS) entry which is preliminary data.</text>
</comment>
<evidence type="ECO:0000259" key="1">
    <source>
        <dbReference type="Pfam" id="PF13091"/>
    </source>
</evidence>
<dbReference type="Gene3D" id="3.30.870.10">
    <property type="entry name" value="Endonuclease Chain A"/>
    <property type="match status" value="1"/>
</dbReference>
<feature type="non-terminal residue" evidence="2">
    <location>
        <position position="1"/>
    </location>
</feature>
<protein>
    <submittedName>
        <fullName evidence="2">Phospholipase D family protein</fullName>
    </submittedName>
</protein>
<dbReference type="Pfam" id="PF13091">
    <property type="entry name" value="PLDc_2"/>
    <property type="match status" value="1"/>
</dbReference>
<accession>A0A7Z1PZS1</accession>
<evidence type="ECO:0000313" key="3">
    <source>
        <dbReference type="Proteomes" id="UP000251540"/>
    </source>
</evidence>
<dbReference type="Proteomes" id="UP000251540">
    <property type="component" value="Unassembled WGS sequence"/>
</dbReference>
<dbReference type="SUPFAM" id="SSF56024">
    <property type="entry name" value="Phospholipase D/nuclease"/>
    <property type="match status" value="1"/>
</dbReference>
<feature type="domain" description="Phospholipase D-like" evidence="1">
    <location>
        <begin position="17"/>
        <end position="52"/>
    </location>
</feature>
<gene>
    <name evidence="2" type="ORF">DAX92_27430</name>
</gene>